<accession>A0A0P1KZ35</accession>
<evidence type="ECO:0000313" key="2">
    <source>
        <dbReference type="Proteomes" id="UP000236544"/>
    </source>
</evidence>
<dbReference type="EMBL" id="LN890533">
    <property type="protein sequence ID" value="CUS24738.1"/>
    <property type="molecule type" value="Genomic_DNA"/>
</dbReference>
<sequence>MELIKGRQGLRQILCYGHGVVAPETVARTVPRAPAIARRQRPSFDLGSDADFLRQNRPSDVLFWCLASTGPRTDGADLCDSACSRY</sequence>
<protein>
    <submittedName>
        <fullName evidence="1">LAQU0S19e00518g1_1</fullName>
    </submittedName>
</protein>
<dbReference type="AlphaFoldDB" id="A0A0P1KZ35"/>
<evidence type="ECO:0000313" key="1">
    <source>
        <dbReference type="EMBL" id="CUS24738.1"/>
    </source>
</evidence>
<keyword evidence="2" id="KW-1185">Reference proteome</keyword>
<reference evidence="2" key="1">
    <citation type="submission" date="2015-10" db="EMBL/GenBank/DDBJ databases">
        <authorList>
            <person name="Devillers H."/>
        </authorList>
    </citation>
    <scope>NUCLEOTIDE SEQUENCE [LARGE SCALE GENOMIC DNA]</scope>
</reference>
<gene>
    <name evidence="1" type="ORF">LAQU0_S19e00518g</name>
</gene>
<proteinExistence type="predicted"/>
<dbReference type="Proteomes" id="UP000236544">
    <property type="component" value="Unassembled WGS sequence"/>
</dbReference>
<dbReference type="OrthoDB" id="10528660at2759"/>
<name>A0A0P1KZ35_9SACH</name>
<organism evidence="1 2">
    <name type="scientific">Lachancea quebecensis</name>
    <dbReference type="NCBI Taxonomy" id="1654605"/>
    <lineage>
        <taxon>Eukaryota</taxon>
        <taxon>Fungi</taxon>
        <taxon>Dikarya</taxon>
        <taxon>Ascomycota</taxon>
        <taxon>Saccharomycotina</taxon>
        <taxon>Saccharomycetes</taxon>
        <taxon>Saccharomycetales</taxon>
        <taxon>Saccharomycetaceae</taxon>
        <taxon>Lachancea</taxon>
    </lineage>
</organism>